<dbReference type="EMBL" id="GBRH01253711">
    <property type="protein sequence ID" value="JAD44184.1"/>
    <property type="molecule type" value="Transcribed_RNA"/>
</dbReference>
<reference evidence="1" key="2">
    <citation type="journal article" date="2015" name="Data Brief">
        <title>Shoot transcriptome of the giant reed, Arundo donax.</title>
        <authorList>
            <person name="Barrero R.A."/>
            <person name="Guerrero F.D."/>
            <person name="Moolhuijzen P."/>
            <person name="Goolsby J.A."/>
            <person name="Tidwell J."/>
            <person name="Bellgard S.E."/>
            <person name="Bellgard M.I."/>
        </authorList>
    </citation>
    <scope>NUCLEOTIDE SEQUENCE</scope>
    <source>
        <tissue evidence="1">Shoot tissue taken approximately 20 cm above the soil surface</tissue>
    </source>
</reference>
<name>A0A0A8ZXS8_ARUDO</name>
<evidence type="ECO:0000313" key="1">
    <source>
        <dbReference type="EMBL" id="JAD44184.1"/>
    </source>
</evidence>
<sequence>MLPLLYHGHLNHLNQIQLVQI</sequence>
<dbReference type="AlphaFoldDB" id="A0A0A8ZXS8"/>
<protein>
    <submittedName>
        <fullName evidence="1">Uncharacterized protein</fullName>
    </submittedName>
</protein>
<reference evidence="1" key="1">
    <citation type="submission" date="2014-09" db="EMBL/GenBank/DDBJ databases">
        <authorList>
            <person name="Magalhaes I.L.F."/>
            <person name="Oliveira U."/>
            <person name="Santos F.R."/>
            <person name="Vidigal T.H.D.A."/>
            <person name="Brescovit A.D."/>
            <person name="Santos A.J."/>
        </authorList>
    </citation>
    <scope>NUCLEOTIDE SEQUENCE</scope>
    <source>
        <tissue evidence="1">Shoot tissue taken approximately 20 cm above the soil surface</tissue>
    </source>
</reference>
<accession>A0A0A8ZXS8</accession>
<proteinExistence type="predicted"/>
<organism evidence="1">
    <name type="scientific">Arundo donax</name>
    <name type="common">Giant reed</name>
    <name type="synonym">Donax arundinaceus</name>
    <dbReference type="NCBI Taxonomy" id="35708"/>
    <lineage>
        <taxon>Eukaryota</taxon>
        <taxon>Viridiplantae</taxon>
        <taxon>Streptophyta</taxon>
        <taxon>Embryophyta</taxon>
        <taxon>Tracheophyta</taxon>
        <taxon>Spermatophyta</taxon>
        <taxon>Magnoliopsida</taxon>
        <taxon>Liliopsida</taxon>
        <taxon>Poales</taxon>
        <taxon>Poaceae</taxon>
        <taxon>PACMAD clade</taxon>
        <taxon>Arundinoideae</taxon>
        <taxon>Arundineae</taxon>
        <taxon>Arundo</taxon>
    </lineage>
</organism>